<dbReference type="AlphaFoldDB" id="A0A151T832"/>
<proteinExistence type="predicted"/>
<dbReference type="InterPro" id="IPR001584">
    <property type="entry name" value="Integrase_cat-core"/>
</dbReference>
<dbReference type="GO" id="GO:0015074">
    <property type="term" value="P:DNA integration"/>
    <property type="evidence" value="ECO:0007669"/>
    <property type="project" value="InterPro"/>
</dbReference>
<evidence type="ECO:0000256" key="2">
    <source>
        <dbReference type="SAM" id="MobiDB-lite"/>
    </source>
</evidence>
<dbReference type="GO" id="GO:0003676">
    <property type="term" value="F:nucleic acid binding"/>
    <property type="evidence" value="ECO:0007669"/>
    <property type="project" value="InterPro"/>
</dbReference>
<dbReference type="PROSITE" id="PS50994">
    <property type="entry name" value="INTEGRASE"/>
    <property type="match status" value="1"/>
</dbReference>
<dbReference type="InterPro" id="IPR012337">
    <property type="entry name" value="RNaseH-like_sf"/>
</dbReference>
<dbReference type="EMBL" id="CM003610">
    <property type="protein sequence ID" value="KYP63203.1"/>
    <property type="molecule type" value="Genomic_DNA"/>
</dbReference>
<dbReference type="Gramene" id="C.cajan_17259.t">
    <property type="protein sequence ID" value="C.cajan_17259.t.cds1"/>
    <property type="gene ID" value="C.cajan_17259"/>
</dbReference>
<sequence length="455" mass="51619">MTPLPKHFSSYTPCPSNKKISTADGSLMTAAGQGEVQISPSITLKNVLHIPKLSVSLISIKKLIKDLSCNAIFYDNVCILQNKYSGRTIGHAREWNGLYYLDNPDLPPDLENNNSFFSDSMKANREKIFLHHCRLGHPSFRVIKLLFPSLFSKLDVESLHCEVCELAKHKRVPFPVSNNMSTFPFYLIHTDVWGPSIVPNVSGARWFLTFIDDCTRVTWVFLLKQKSEVSYVVQRFFSMVKNQFGVSIKRIRSDNAKDYFNHGLISFCQKEGIIHESSCVKTPQQNGIAERKNGHLLDQTRALLFQHEVPKRFWGEAVLTACYLINRLPSSILASKSPMEVLSSFYPNVSTSNQLIPRIFGCVSFVHVHNDNRGKLDPRALKCVFIGYSSTQKGYKCYHPPSRKFFVSRDVTSKDWGPQNRDKEWGKKGDNTRKGGQAHIGVATIEENRGVIQLN</sequence>
<dbReference type="Pfam" id="PF22936">
    <property type="entry name" value="Pol_BBD"/>
    <property type="match status" value="1"/>
</dbReference>
<feature type="region of interest" description="Disordered" evidence="2">
    <location>
        <begin position="414"/>
        <end position="435"/>
    </location>
</feature>
<dbReference type="InterPro" id="IPR036397">
    <property type="entry name" value="RNaseH_sf"/>
</dbReference>
<dbReference type="PANTHER" id="PTHR42648">
    <property type="entry name" value="TRANSPOSASE, PUTATIVE-RELATED"/>
    <property type="match status" value="1"/>
</dbReference>
<dbReference type="SUPFAM" id="SSF53098">
    <property type="entry name" value="Ribonuclease H-like"/>
    <property type="match status" value="1"/>
</dbReference>
<evidence type="ECO:0000256" key="1">
    <source>
        <dbReference type="ARBA" id="ARBA00022670"/>
    </source>
</evidence>
<dbReference type="GO" id="GO:0008233">
    <property type="term" value="F:peptidase activity"/>
    <property type="evidence" value="ECO:0007669"/>
    <property type="project" value="UniProtKB-KW"/>
</dbReference>
<dbReference type="Proteomes" id="UP000075243">
    <property type="component" value="Chromosome 8"/>
</dbReference>
<keyword evidence="5" id="KW-1185">Reference proteome</keyword>
<dbReference type="InterPro" id="IPR025724">
    <property type="entry name" value="GAG-pre-integrase_dom"/>
</dbReference>
<keyword evidence="1" id="KW-0378">Hydrolase</keyword>
<evidence type="ECO:0000313" key="5">
    <source>
        <dbReference type="Proteomes" id="UP000075243"/>
    </source>
</evidence>
<feature type="domain" description="Integrase catalytic" evidence="3">
    <location>
        <begin position="180"/>
        <end position="346"/>
    </location>
</feature>
<evidence type="ECO:0000313" key="4">
    <source>
        <dbReference type="EMBL" id="KYP63203.1"/>
    </source>
</evidence>
<dbReference type="Gene3D" id="3.30.420.10">
    <property type="entry name" value="Ribonuclease H-like superfamily/Ribonuclease H"/>
    <property type="match status" value="1"/>
</dbReference>
<dbReference type="InterPro" id="IPR054722">
    <property type="entry name" value="PolX-like_BBD"/>
</dbReference>
<dbReference type="InterPro" id="IPR039537">
    <property type="entry name" value="Retrotran_Ty1/copia-like"/>
</dbReference>
<dbReference type="InterPro" id="IPR057670">
    <property type="entry name" value="SH3_retrovirus"/>
</dbReference>
<dbReference type="Pfam" id="PF13976">
    <property type="entry name" value="gag_pre-integrs"/>
    <property type="match status" value="1"/>
</dbReference>
<protein>
    <submittedName>
        <fullName evidence="4">Retrovirus-related Pol polyprotein from transposon TNT 1-94</fullName>
    </submittedName>
</protein>
<keyword evidence="1" id="KW-0645">Protease</keyword>
<organism evidence="4 5">
    <name type="scientific">Cajanus cajan</name>
    <name type="common">Pigeon pea</name>
    <name type="synonym">Cajanus indicus</name>
    <dbReference type="NCBI Taxonomy" id="3821"/>
    <lineage>
        <taxon>Eukaryota</taxon>
        <taxon>Viridiplantae</taxon>
        <taxon>Streptophyta</taxon>
        <taxon>Embryophyta</taxon>
        <taxon>Tracheophyta</taxon>
        <taxon>Spermatophyta</taxon>
        <taxon>Magnoliopsida</taxon>
        <taxon>eudicotyledons</taxon>
        <taxon>Gunneridae</taxon>
        <taxon>Pentapetalae</taxon>
        <taxon>rosids</taxon>
        <taxon>fabids</taxon>
        <taxon>Fabales</taxon>
        <taxon>Fabaceae</taxon>
        <taxon>Papilionoideae</taxon>
        <taxon>50 kb inversion clade</taxon>
        <taxon>NPAAA clade</taxon>
        <taxon>indigoferoid/millettioid clade</taxon>
        <taxon>Phaseoleae</taxon>
        <taxon>Cajanus</taxon>
    </lineage>
</organism>
<dbReference type="Pfam" id="PF00665">
    <property type="entry name" value="rve"/>
    <property type="match status" value="1"/>
</dbReference>
<name>A0A151T832_CAJCA</name>
<evidence type="ECO:0000259" key="3">
    <source>
        <dbReference type="PROSITE" id="PS50994"/>
    </source>
</evidence>
<accession>A0A151T832</accession>
<reference evidence="4 5" key="1">
    <citation type="journal article" date="2012" name="Nat. Biotechnol.">
        <title>Draft genome sequence of pigeonpea (Cajanus cajan), an orphan legume crop of resource-poor farmers.</title>
        <authorList>
            <person name="Varshney R.K."/>
            <person name="Chen W."/>
            <person name="Li Y."/>
            <person name="Bharti A.K."/>
            <person name="Saxena R.K."/>
            <person name="Schlueter J.A."/>
            <person name="Donoghue M.T."/>
            <person name="Azam S."/>
            <person name="Fan G."/>
            <person name="Whaley A.M."/>
            <person name="Farmer A.D."/>
            <person name="Sheridan J."/>
            <person name="Iwata A."/>
            <person name="Tuteja R."/>
            <person name="Penmetsa R.V."/>
            <person name="Wu W."/>
            <person name="Upadhyaya H.D."/>
            <person name="Yang S.P."/>
            <person name="Shah T."/>
            <person name="Saxena K.B."/>
            <person name="Michael T."/>
            <person name="McCombie W.R."/>
            <person name="Yang B."/>
            <person name="Zhang G."/>
            <person name="Yang H."/>
            <person name="Wang J."/>
            <person name="Spillane C."/>
            <person name="Cook D.R."/>
            <person name="May G.D."/>
            <person name="Xu X."/>
            <person name="Jackson S.A."/>
        </authorList>
    </citation>
    <scope>NUCLEOTIDE SEQUENCE [LARGE SCALE GENOMIC DNA]</scope>
    <source>
        <strain evidence="5">cv. Asha</strain>
    </source>
</reference>
<dbReference type="Pfam" id="PF25597">
    <property type="entry name" value="SH3_retrovirus"/>
    <property type="match status" value="1"/>
</dbReference>
<gene>
    <name evidence="4" type="ORF">KK1_017770</name>
</gene>
<dbReference type="GO" id="GO:0006508">
    <property type="term" value="P:proteolysis"/>
    <property type="evidence" value="ECO:0007669"/>
    <property type="project" value="UniProtKB-KW"/>
</dbReference>
<dbReference type="PANTHER" id="PTHR42648:SF22">
    <property type="entry name" value="REVERSE TRANSCRIPTASE TY1_COPIA-TYPE DOMAIN-CONTAINING PROTEIN"/>
    <property type="match status" value="1"/>
</dbReference>
<feature type="compositionally biased region" description="Basic and acidic residues" evidence="2">
    <location>
        <begin position="420"/>
        <end position="433"/>
    </location>
</feature>